<accession>K5W6I3</accession>
<organism evidence="1 2">
    <name type="scientific">Phanerochaete carnosa (strain HHB-10118-sp)</name>
    <name type="common">White-rot fungus</name>
    <name type="synonym">Peniophora carnosa</name>
    <dbReference type="NCBI Taxonomy" id="650164"/>
    <lineage>
        <taxon>Eukaryota</taxon>
        <taxon>Fungi</taxon>
        <taxon>Dikarya</taxon>
        <taxon>Basidiomycota</taxon>
        <taxon>Agaricomycotina</taxon>
        <taxon>Agaricomycetes</taxon>
        <taxon>Polyporales</taxon>
        <taxon>Phanerochaetaceae</taxon>
        <taxon>Phanerochaete</taxon>
    </lineage>
</organism>
<gene>
    <name evidence="1" type="ORF">PHACADRAFT_258815</name>
</gene>
<keyword evidence="2" id="KW-1185">Reference proteome</keyword>
<protein>
    <submittedName>
        <fullName evidence="1">Uncharacterized protein</fullName>
    </submittedName>
</protein>
<evidence type="ECO:0000313" key="1">
    <source>
        <dbReference type="EMBL" id="EKM54760.1"/>
    </source>
</evidence>
<sequence>MILFAPSLQQLMSGRFDLEDQEAYYYKPYLDLTFDGDIVTRRGFISRGRIVDCIRQSSDNLGLLEVGDTDDELDRWECDCEAVKHSPQRPRSRPVTPRRLRALSGACSGNEGIG</sequence>
<name>K5W6I3_PHACS</name>
<dbReference type="AlphaFoldDB" id="K5W6I3"/>
<dbReference type="InParanoid" id="K5W6I3"/>
<dbReference type="STRING" id="650164.K5W6I3"/>
<proteinExistence type="predicted"/>
<reference evidence="1 2" key="1">
    <citation type="journal article" date="2012" name="BMC Genomics">
        <title>Comparative genomics of the white-rot fungi, Phanerochaete carnosa and P. chrysosporium, to elucidate the genetic basis of the distinct wood types they colonize.</title>
        <authorList>
            <person name="Suzuki H."/>
            <person name="MacDonald J."/>
            <person name="Syed K."/>
            <person name="Salamov A."/>
            <person name="Hori C."/>
            <person name="Aerts A."/>
            <person name="Henrissat B."/>
            <person name="Wiebenga A."/>
            <person name="vanKuyk P.A."/>
            <person name="Barry K."/>
            <person name="Lindquist E."/>
            <person name="LaButti K."/>
            <person name="Lapidus A."/>
            <person name="Lucas S."/>
            <person name="Coutinho P."/>
            <person name="Gong Y."/>
            <person name="Samejima M."/>
            <person name="Mahadevan R."/>
            <person name="Abou-Zaid M."/>
            <person name="de Vries R.P."/>
            <person name="Igarashi K."/>
            <person name="Yadav J.S."/>
            <person name="Grigoriev I.V."/>
            <person name="Master E.R."/>
        </authorList>
    </citation>
    <scope>NUCLEOTIDE SEQUENCE [LARGE SCALE GENOMIC DNA]</scope>
    <source>
        <strain evidence="1 2">HHB-10118-sp</strain>
    </source>
</reference>
<dbReference type="EMBL" id="JH930473">
    <property type="protein sequence ID" value="EKM54760.1"/>
    <property type="molecule type" value="Genomic_DNA"/>
</dbReference>
<dbReference type="GeneID" id="18917218"/>
<dbReference type="Proteomes" id="UP000008370">
    <property type="component" value="Unassembled WGS sequence"/>
</dbReference>
<evidence type="ECO:0000313" key="2">
    <source>
        <dbReference type="Proteomes" id="UP000008370"/>
    </source>
</evidence>
<dbReference type="HOGENOM" id="CLU_2121912_0_0_1"/>
<dbReference type="KEGG" id="pco:PHACADRAFT_258815"/>
<dbReference type="RefSeq" id="XP_007397440.1">
    <property type="nucleotide sequence ID" value="XM_007397378.1"/>
</dbReference>